<dbReference type="CDD" id="cd11529">
    <property type="entry name" value="NTP-PPase_MazG_Cterm"/>
    <property type="match status" value="1"/>
</dbReference>
<dbReference type="InterPro" id="IPR014777">
    <property type="entry name" value="4pyrrole_Mease_sub1"/>
</dbReference>
<gene>
    <name evidence="3" type="ORF">SAMN05192534_12237</name>
</gene>
<evidence type="ECO:0000313" key="4">
    <source>
        <dbReference type="Proteomes" id="UP000199163"/>
    </source>
</evidence>
<dbReference type="PANTHER" id="PTHR30522">
    <property type="entry name" value="NUCLEOSIDE TRIPHOSPHATE PYROPHOSPHOHYDROLASE"/>
    <property type="match status" value="1"/>
</dbReference>
<dbReference type="GO" id="GO:0008168">
    <property type="term" value="F:methyltransferase activity"/>
    <property type="evidence" value="ECO:0007669"/>
    <property type="project" value="UniProtKB-KW"/>
</dbReference>
<dbReference type="InterPro" id="IPR024180">
    <property type="entry name" value="Tetrapyrrole_Mease/MazG_pred"/>
</dbReference>
<dbReference type="FunFam" id="1.10.287.1080:FF:000001">
    <property type="entry name" value="Nucleoside triphosphate pyrophosphohydrolase"/>
    <property type="match status" value="1"/>
</dbReference>
<name>A0A1G8HZQ6_9BACI</name>
<dbReference type="InterPro" id="IPR048015">
    <property type="entry name" value="NTP-PPase_MazG-like_N"/>
</dbReference>
<dbReference type="GO" id="GO:0047429">
    <property type="term" value="F:nucleoside triphosphate diphosphatase activity"/>
    <property type="evidence" value="ECO:0007669"/>
    <property type="project" value="InterPro"/>
</dbReference>
<feature type="domain" description="NTP pyrophosphohydrolase MazG-like" evidence="2">
    <location>
        <begin position="403"/>
        <end position="461"/>
    </location>
</feature>
<reference evidence="3 4" key="1">
    <citation type="submission" date="2016-10" db="EMBL/GenBank/DDBJ databases">
        <authorList>
            <person name="de Groot N.N."/>
        </authorList>
    </citation>
    <scope>NUCLEOTIDE SEQUENCE [LARGE SCALE GENOMIC DNA]</scope>
    <source>
        <strain evidence="3 4">DSM 21632</strain>
    </source>
</reference>
<dbReference type="GO" id="GO:0046081">
    <property type="term" value="P:dUTP catabolic process"/>
    <property type="evidence" value="ECO:0007669"/>
    <property type="project" value="TreeGrafter"/>
</dbReference>
<dbReference type="GO" id="GO:0046047">
    <property type="term" value="P:TTP catabolic process"/>
    <property type="evidence" value="ECO:0007669"/>
    <property type="project" value="TreeGrafter"/>
</dbReference>
<dbReference type="CDD" id="cd11528">
    <property type="entry name" value="NTP-PPase_MazG_Nterm"/>
    <property type="match status" value="1"/>
</dbReference>
<dbReference type="GO" id="GO:0006950">
    <property type="term" value="P:response to stress"/>
    <property type="evidence" value="ECO:0007669"/>
    <property type="project" value="UniProtKB-ARBA"/>
</dbReference>
<dbReference type="InterPro" id="IPR048011">
    <property type="entry name" value="NTP-PPase_MazG-like_C"/>
</dbReference>
<dbReference type="GO" id="GO:0006203">
    <property type="term" value="P:dGTP catabolic process"/>
    <property type="evidence" value="ECO:0007669"/>
    <property type="project" value="TreeGrafter"/>
</dbReference>
<dbReference type="Pfam" id="PF00590">
    <property type="entry name" value="TP_methylase"/>
    <property type="match status" value="1"/>
</dbReference>
<keyword evidence="3" id="KW-0808">Transferase</keyword>
<accession>A0A1G8HZQ6</accession>
<dbReference type="AlphaFoldDB" id="A0A1G8HZQ6"/>
<dbReference type="NCBIfam" id="NF007113">
    <property type="entry name" value="PRK09562.1"/>
    <property type="match status" value="1"/>
</dbReference>
<dbReference type="SUPFAM" id="SSF53790">
    <property type="entry name" value="Tetrapyrrole methylase"/>
    <property type="match status" value="1"/>
</dbReference>
<dbReference type="GO" id="GO:0032259">
    <property type="term" value="P:methylation"/>
    <property type="evidence" value="ECO:0007669"/>
    <property type="project" value="UniProtKB-KW"/>
</dbReference>
<dbReference type="EMBL" id="FNDK01000022">
    <property type="protein sequence ID" value="SDI12215.1"/>
    <property type="molecule type" value="Genomic_DNA"/>
</dbReference>
<proteinExistence type="predicted"/>
<dbReference type="GO" id="GO:0046076">
    <property type="term" value="P:dTTP catabolic process"/>
    <property type="evidence" value="ECO:0007669"/>
    <property type="project" value="TreeGrafter"/>
</dbReference>
<dbReference type="PIRSF" id="PIRSF002845">
    <property type="entry name" value="Ttrprl_mtas_MazG"/>
    <property type="match status" value="1"/>
</dbReference>
<dbReference type="PANTHER" id="PTHR30522:SF0">
    <property type="entry name" value="NUCLEOSIDE TRIPHOSPHATE PYROPHOSPHOHYDROLASE"/>
    <property type="match status" value="1"/>
</dbReference>
<keyword evidence="3" id="KW-0489">Methyltransferase</keyword>
<organism evidence="3 4">
    <name type="scientific">Alteribacillus persepolensis</name>
    <dbReference type="NCBI Taxonomy" id="568899"/>
    <lineage>
        <taxon>Bacteria</taxon>
        <taxon>Bacillati</taxon>
        <taxon>Bacillota</taxon>
        <taxon>Bacilli</taxon>
        <taxon>Bacillales</taxon>
        <taxon>Bacillaceae</taxon>
        <taxon>Alteribacillus</taxon>
    </lineage>
</organism>
<evidence type="ECO:0000313" key="3">
    <source>
        <dbReference type="EMBL" id="SDI12215.1"/>
    </source>
</evidence>
<feature type="domain" description="NTP pyrophosphohydrolase MazG-like" evidence="2">
    <location>
        <begin position="263"/>
        <end position="336"/>
    </location>
</feature>
<feature type="domain" description="Tetrapyrrole methylase" evidence="1">
    <location>
        <begin position="11"/>
        <end position="214"/>
    </location>
</feature>
<evidence type="ECO:0000259" key="1">
    <source>
        <dbReference type="Pfam" id="PF00590"/>
    </source>
</evidence>
<dbReference type="InterPro" id="IPR035996">
    <property type="entry name" value="4pyrrol_Methylase_sf"/>
</dbReference>
<dbReference type="STRING" id="568899.SAMN05192534_12237"/>
<dbReference type="OrthoDB" id="9808939at2"/>
<dbReference type="RefSeq" id="WP_091275439.1">
    <property type="nucleotide sequence ID" value="NZ_FNDK01000022.1"/>
</dbReference>
<dbReference type="InterPro" id="IPR000878">
    <property type="entry name" value="4pyrrol_Mease"/>
</dbReference>
<evidence type="ECO:0000259" key="2">
    <source>
        <dbReference type="Pfam" id="PF03819"/>
    </source>
</evidence>
<dbReference type="InterPro" id="IPR011551">
    <property type="entry name" value="NTP_PyrPHydrolase_MazG"/>
</dbReference>
<sequence>MNKNEASQRSKISLIGLGVGELEQLSLGMYRTLQRAEHVYVRTAKHPVVHELQQEGMSFQSFDYLYEKNDSFADVYEEIIEELLHAAAKHYHIYYAVPGHPMTAEYTVQRLLELADEQQVEVNILGGQSFLDAMFSVLSFDPNDGFQLLDGTALQANDINTSQHVIISQMYDEMIASEAKLTLMERYPDDYEVTLVTSAGTSKEEKKSLPLYELDREMTQHNLAALYVPPVTDETLLYREFGKLRDVIRTLRGPQGCPWDKQQTHQSLKRYLLEEVYEVLEAIDQEDDEHLQEELGDVLLQVMLHAQIGEDEGFFNVEDVIETLTAKMIRRHPHVFGDSSAETEEEVNKNWDDIKRMEKGADKASSQLLTDIPASLPALMEAYELQKKAAKVGFDWKDDAPMWKKLHEEMAEWLYEIKQGNKEAMKKEFGDLLFVLVNLGRFYKLQPEESLFMTNTKFKKRFSYIEKALIQQGKSLEETSLEEMDKLWDEAKNRG</sequence>
<dbReference type="GO" id="GO:0046052">
    <property type="term" value="P:UTP catabolic process"/>
    <property type="evidence" value="ECO:0007669"/>
    <property type="project" value="TreeGrafter"/>
</dbReference>
<dbReference type="SUPFAM" id="SSF101386">
    <property type="entry name" value="all-alpha NTP pyrophosphatases"/>
    <property type="match status" value="2"/>
</dbReference>
<dbReference type="FunFam" id="1.10.287.1080:FF:000003">
    <property type="entry name" value="Nucleoside triphosphate pyrophosphohydrolase"/>
    <property type="match status" value="1"/>
</dbReference>
<dbReference type="Gene3D" id="3.40.1010.10">
    <property type="entry name" value="Cobalt-precorrin-4 Transmethylase, Domain 1"/>
    <property type="match status" value="1"/>
</dbReference>
<dbReference type="NCBIfam" id="TIGR00444">
    <property type="entry name" value="mazG"/>
    <property type="match status" value="1"/>
</dbReference>
<dbReference type="Proteomes" id="UP000199163">
    <property type="component" value="Unassembled WGS sequence"/>
</dbReference>
<dbReference type="Pfam" id="PF03819">
    <property type="entry name" value="MazG"/>
    <property type="match status" value="2"/>
</dbReference>
<dbReference type="InterPro" id="IPR035013">
    <property type="entry name" value="YabN_N"/>
</dbReference>
<dbReference type="InterPro" id="IPR004518">
    <property type="entry name" value="MazG-like_dom"/>
</dbReference>
<keyword evidence="4" id="KW-1185">Reference proteome</keyword>
<dbReference type="Gene3D" id="1.10.287.1080">
    <property type="entry name" value="MazG-like"/>
    <property type="match status" value="2"/>
</dbReference>
<dbReference type="GO" id="GO:0046061">
    <property type="term" value="P:dATP catabolic process"/>
    <property type="evidence" value="ECO:0007669"/>
    <property type="project" value="TreeGrafter"/>
</dbReference>
<dbReference type="CDD" id="cd11723">
    <property type="entry name" value="YabN_N_like"/>
    <property type="match status" value="1"/>
</dbReference>
<protein>
    <submittedName>
        <fullName evidence="3">Tetrapyrrole methylase family protein / MazG family protein</fullName>
    </submittedName>
</protein>